<proteinExistence type="predicted"/>
<evidence type="ECO:0000313" key="2">
    <source>
        <dbReference type="Proteomes" id="UP000235392"/>
    </source>
</evidence>
<dbReference type="AlphaFoldDB" id="A0A2N5TE93"/>
<organism evidence="1 2">
    <name type="scientific">Puccinia coronata f. sp. avenae</name>
    <dbReference type="NCBI Taxonomy" id="200324"/>
    <lineage>
        <taxon>Eukaryota</taxon>
        <taxon>Fungi</taxon>
        <taxon>Dikarya</taxon>
        <taxon>Basidiomycota</taxon>
        <taxon>Pucciniomycotina</taxon>
        <taxon>Pucciniomycetes</taxon>
        <taxon>Pucciniales</taxon>
        <taxon>Pucciniaceae</taxon>
        <taxon>Puccinia</taxon>
    </lineage>
</organism>
<dbReference type="EMBL" id="PGCI01000623">
    <property type="protein sequence ID" value="PLW23810.1"/>
    <property type="molecule type" value="Genomic_DNA"/>
</dbReference>
<comment type="caution">
    <text evidence="1">The sequence shown here is derived from an EMBL/GenBank/DDBJ whole genome shotgun (WGS) entry which is preliminary data.</text>
</comment>
<gene>
    <name evidence="1" type="ORF">PCASD_10653</name>
</gene>
<dbReference type="Proteomes" id="UP000235392">
    <property type="component" value="Unassembled WGS sequence"/>
</dbReference>
<evidence type="ECO:0000313" key="1">
    <source>
        <dbReference type="EMBL" id="PLW23810.1"/>
    </source>
</evidence>
<reference evidence="1 2" key="1">
    <citation type="submission" date="2017-11" db="EMBL/GenBank/DDBJ databases">
        <title>De novo assembly and phasing of dikaryotic genomes from two isolates of Puccinia coronata f. sp. avenae, the causal agent of oat crown rust.</title>
        <authorList>
            <person name="Miller M.E."/>
            <person name="Zhang Y."/>
            <person name="Omidvar V."/>
            <person name="Sperschneider J."/>
            <person name="Schwessinger B."/>
            <person name="Raley C."/>
            <person name="Palmer J.M."/>
            <person name="Garnica D."/>
            <person name="Upadhyaya N."/>
            <person name="Rathjen J."/>
            <person name="Taylor J.M."/>
            <person name="Park R.F."/>
            <person name="Dodds P.N."/>
            <person name="Hirsch C.D."/>
            <person name="Kianian S.F."/>
            <person name="Figueroa M."/>
        </authorList>
    </citation>
    <scope>NUCLEOTIDE SEQUENCE [LARGE SCALE GENOMIC DNA]</scope>
    <source>
        <strain evidence="1">12SD80</strain>
    </source>
</reference>
<name>A0A2N5TE93_9BASI</name>
<sequence>MGAIGNNATQTEGSDEALMNALNHNGVKPVMMQDIEDVEWPNHWLVHAPIDEVSNLPGFGSVFKGIFWNSKGPLMFFIWCIKPRSKPELAGLISSEVPWKVQIPAIGPHCDNLIDTVLAEGINVRGVHVRKEEVINLTVIKAILLGKNLGNMWIKDGNVLAYTELLPPSFIFKKHLSKSLGDA</sequence>
<protein>
    <submittedName>
        <fullName evidence="1">Uncharacterized protein</fullName>
    </submittedName>
</protein>
<accession>A0A2N5TE93</accession>